<proteinExistence type="predicted"/>
<protein>
    <submittedName>
        <fullName evidence="1">Uncharacterized protein</fullName>
    </submittedName>
</protein>
<sequence length="140" mass="16622">MPKAAEFWCSFFLKHTKLLIFGNFYFSKKFKQLQCKKDKRYIEKGKDDKFRKDVDDLIAAMEKVEKFRKDVSTVMIKAVGCAGWFWKEYKINDVITGIDERTIRKVTKIINGGDNELDDRIKYTKLFAKILNYENCTNHK</sequence>
<dbReference type="InterPro" id="IPR023346">
    <property type="entry name" value="Lysozyme-like_dom_sf"/>
</dbReference>
<dbReference type="AlphaFoldDB" id="A0A250FRF6"/>
<accession>A0A250FRF6</accession>
<reference evidence="2" key="1">
    <citation type="submission" date="2017-06" db="EMBL/GenBank/DDBJ databases">
        <title>Capnocytophaga spp. assemblies.</title>
        <authorList>
            <person name="Gulvik C.A."/>
        </authorList>
    </citation>
    <scope>NUCLEOTIDE SEQUENCE [LARGE SCALE GENOMIC DNA]</scope>
    <source>
        <strain evidence="2">H1496</strain>
    </source>
</reference>
<evidence type="ECO:0000313" key="2">
    <source>
        <dbReference type="Proteomes" id="UP000217250"/>
    </source>
</evidence>
<dbReference type="GeneID" id="84809621"/>
<dbReference type="SUPFAM" id="SSF53955">
    <property type="entry name" value="Lysozyme-like"/>
    <property type="match status" value="1"/>
</dbReference>
<dbReference type="Gene3D" id="1.10.530.10">
    <property type="match status" value="1"/>
</dbReference>
<dbReference type="Proteomes" id="UP000217250">
    <property type="component" value="Chromosome"/>
</dbReference>
<gene>
    <name evidence="1" type="ORF">CGC50_11820</name>
</gene>
<name>A0A250FRF6_9FLAO</name>
<dbReference type="KEGG" id="cgh:CGC50_11820"/>
<dbReference type="EMBL" id="CP022386">
    <property type="protein sequence ID" value="ATA87759.1"/>
    <property type="molecule type" value="Genomic_DNA"/>
</dbReference>
<evidence type="ECO:0000313" key="1">
    <source>
        <dbReference type="EMBL" id="ATA87759.1"/>
    </source>
</evidence>
<dbReference type="RefSeq" id="WP_095910963.1">
    <property type="nucleotide sequence ID" value="NZ_CP022386.1"/>
</dbReference>
<organism evidence="1 2">
    <name type="scientific">Capnocytophaga gingivalis</name>
    <dbReference type="NCBI Taxonomy" id="1017"/>
    <lineage>
        <taxon>Bacteria</taxon>
        <taxon>Pseudomonadati</taxon>
        <taxon>Bacteroidota</taxon>
        <taxon>Flavobacteriia</taxon>
        <taxon>Flavobacteriales</taxon>
        <taxon>Flavobacteriaceae</taxon>
        <taxon>Capnocytophaga</taxon>
    </lineage>
</organism>